<evidence type="ECO:0000313" key="1">
    <source>
        <dbReference type="EMBL" id="SMS08677.1"/>
    </source>
</evidence>
<accession>A0A1Y6JFK9</accession>
<name>A0A1Y6JFK9_PSEVI</name>
<dbReference type="EMBL" id="LT855380">
    <property type="protein sequence ID" value="SMS08677.1"/>
    <property type="molecule type" value="Genomic_DNA"/>
</dbReference>
<gene>
    <name evidence="1" type="ORF">CFBP1590__1091</name>
</gene>
<organism evidence="1 2">
    <name type="scientific">Pseudomonas viridiflava</name>
    <name type="common">Phytomonas viridiflava</name>
    <dbReference type="NCBI Taxonomy" id="33069"/>
    <lineage>
        <taxon>Bacteria</taxon>
        <taxon>Pseudomonadati</taxon>
        <taxon>Pseudomonadota</taxon>
        <taxon>Gammaproteobacteria</taxon>
        <taxon>Pseudomonadales</taxon>
        <taxon>Pseudomonadaceae</taxon>
        <taxon>Pseudomonas</taxon>
    </lineage>
</organism>
<dbReference type="Proteomes" id="UP000196842">
    <property type="component" value="Chromosome I"/>
</dbReference>
<evidence type="ECO:0000313" key="2">
    <source>
        <dbReference type="Proteomes" id="UP000196842"/>
    </source>
</evidence>
<sequence>MMASKLLSEQQSMTGLKVALRIIGAWQATLPLRVA</sequence>
<protein>
    <submittedName>
        <fullName evidence="1">Uncharacterized protein</fullName>
    </submittedName>
</protein>
<dbReference type="KEGG" id="pvd:CFBP1590__1091"/>
<reference evidence="1 2" key="1">
    <citation type="submission" date="2017-05" db="EMBL/GenBank/DDBJ databases">
        <authorList>
            <person name="Song R."/>
            <person name="Chenine A.L."/>
            <person name="Ruprecht R.M."/>
        </authorList>
    </citation>
    <scope>NUCLEOTIDE SEQUENCE [LARGE SCALE GENOMIC DNA]</scope>
    <source>
        <strain evidence="1 2">CFBP 1590</strain>
    </source>
</reference>
<dbReference type="AlphaFoldDB" id="A0A1Y6JFK9"/>
<proteinExistence type="predicted"/>